<dbReference type="GO" id="GO:0003700">
    <property type="term" value="F:DNA-binding transcription factor activity"/>
    <property type="evidence" value="ECO:0007669"/>
    <property type="project" value="InterPro"/>
</dbReference>
<feature type="domain" description="HTH araC/xylS-type" evidence="4">
    <location>
        <begin position="12"/>
        <end position="108"/>
    </location>
</feature>
<dbReference type="PROSITE" id="PS01124">
    <property type="entry name" value="HTH_ARAC_FAMILY_2"/>
    <property type="match status" value="1"/>
</dbReference>
<dbReference type="SUPFAM" id="SSF46689">
    <property type="entry name" value="Homeodomain-like"/>
    <property type="match status" value="1"/>
</dbReference>
<accession>A0A3M8T492</accession>
<dbReference type="Pfam" id="PF12833">
    <property type="entry name" value="HTH_18"/>
    <property type="match status" value="1"/>
</dbReference>
<comment type="caution">
    <text evidence="5">The sequence shown here is derived from an EMBL/GenBank/DDBJ whole genome shotgun (WGS) entry which is preliminary data.</text>
</comment>
<dbReference type="InterPro" id="IPR009057">
    <property type="entry name" value="Homeodomain-like_sf"/>
</dbReference>
<dbReference type="PANTHER" id="PTHR47894:SF1">
    <property type="entry name" value="HTH-TYPE TRANSCRIPTIONAL REGULATOR VQSM"/>
    <property type="match status" value="1"/>
</dbReference>
<dbReference type="EMBL" id="RIBS01000001">
    <property type="protein sequence ID" value="RNF86506.1"/>
    <property type="molecule type" value="Genomic_DNA"/>
</dbReference>
<dbReference type="Gene3D" id="1.10.10.60">
    <property type="entry name" value="Homeodomain-like"/>
    <property type="match status" value="1"/>
</dbReference>
<evidence type="ECO:0000256" key="2">
    <source>
        <dbReference type="ARBA" id="ARBA00023125"/>
    </source>
</evidence>
<dbReference type="SMART" id="SM00342">
    <property type="entry name" value="HTH_ARAC"/>
    <property type="match status" value="1"/>
</dbReference>
<keyword evidence="6" id="KW-1185">Reference proteome</keyword>
<dbReference type="Proteomes" id="UP000267049">
    <property type="component" value="Unassembled WGS sequence"/>
</dbReference>
<reference evidence="5 6" key="1">
    <citation type="submission" date="2018-11" db="EMBL/GenBank/DDBJ databases">
        <title>Lysobacter cryohumiis sp. nov., isolated from soil in the Tianshan Mountains, Xinjiang, China.</title>
        <authorList>
            <person name="Luo Y."/>
            <person name="Sheng H."/>
        </authorList>
    </citation>
    <scope>NUCLEOTIDE SEQUENCE [LARGE SCALE GENOMIC DNA]</scope>
    <source>
        <strain evidence="5 6">ZS60</strain>
    </source>
</reference>
<evidence type="ECO:0000313" key="6">
    <source>
        <dbReference type="Proteomes" id="UP000267049"/>
    </source>
</evidence>
<sequence>MPASDAGDETIAAVERLLRARLRDNPGVAEIAAALHLTERTLRRHLLLAGSSFKAIHDRLRCERALELLREHRLTIAQVGASIGFRDAREFRRAFKRWTGEAPRNARG</sequence>
<evidence type="ECO:0000313" key="5">
    <source>
        <dbReference type="EMBL" id="RNF86506.1"/>
    </source>
</evidence>
<evidence type="ECO:0000256" key="3">
    <source>
        <dbReference type="ARBA" id="ARBA00023163"/>
    </source>
</evidence>
<keyword evidence="2" id="KW-0238">DNA-binding</keyword>
<dbReference type="AlphaFoldDB" id="A0A3M8T492"/>
<dbReference type="PANTHER" id="PTHR47894">
    <property type="entry name" value="HTH-TYPE TRANSCRIPTIONAL REGULATOR GADX"/>
    <property type="match status" value="1"/>
</dbReference>
<dbReference type="GO" id="GO:0005829">
    <property type="term" value="C:cytosol"/>
    <property type="evidence" value="ECO:0007669"/>
    <property type="project" value="TreeGrafter"/>
</dbReference>
<evidence type="ECO:0000256" key="1">
    <source>
        <dbReference type="ARBA" id="ARBA00023015"/>
    </source>
</evidence>
<protein>
    <submittedName>
        <fullName evidence="5">AraC family transcriptional regulator</fullName>
    </submittedName>
</protein>
<proteinExistence type="predicted"/>
<dbReference type="GO" id="GO:0000976">
    <property type="term" value="F:transcription cis-regulatory region binding"/>
    <property type="evidence" value="ECO:0007669"/>
    <property type="project" value="TreeGrafter"/>
</dbReference>
<dbReference type="InterPro" id="IPR018060">
    <property type="entry name" value="HTH_AraC"/>
</dbReference>
<keyword evidence="3" id="KW-0804">Transcription</keyword>
<keyword evidence="1" id="KW-0805">Transcription regulation</keyword>
<name>A0A3M8T492_9GAMM</name>
<organism evidence="5 6">
    <name type="scientific">Montanilutibacter psychrotolerans</name>
    <dbReference type="NCBI Taxonomy" id="1327343"/>
    <lineage>
        <taxon>Bacteria</taxon>
        <taxon>Pseudomonadati</taxon>
        <taxon>Pseudomonadota</taxon>
        <taxon>Gammaproteobacteria</taxon>
        <taxon>Lysobacterales</taxon>
        <taxon>Lysobacteraceae</taxon>
        <taxon>Montanilutibacter</taxon>
    </lineage>
</organism>
<gene>
    <name evidence="5" type="ORF">EER27_00115</name>
</gene>
<evidence type="ECO:0000259" key="4">
    <source>
        <dbReference type="PROSITE" id="PS01124"/>
    </source>
</evidence>